<proteinExistence type="predicted"/>
<dbReference type="EMBL" id="SPMY01000108">
    <property type="protein sequence ID" value="NMQ30067.1"/>
    <property type="molecule type" value="Genomic_DNA"/>
</dbReference>
<evidence type="ECO:0008006" key="3">
    <source>
        <dbReference type="Google" id="ProtNLM"/>
    </source>
</evidence>
<comment type="caution">
    <text evidence="1">The sequence shown here is derived from an EMBL/GenBank/DDBJ whole genome shotgun (WGS) entry which is preliminary data.</text>
</comment>
<dbReference type="RefSeq" id="WP_169068495.1">
    <property type="nucleotide sequence ID" value="NZ_SPMY01000108.1"/>
</dbReference>
<gene>
    <name evidence="1" type="ORF">E4Q23_21305</name>
</gene>
<keyword evidence="2" id="KW-1185">Reference proteome</keyword>
<evidence type="ECO:0000313" key="2">
    <source>
        <dbReference type="Proteomes" id="UP000749010"/>
    </source>
</evidence>
<accession>A0ABX1U4E6</accession>
<protein>
    <recommendedName>
        <fullName evidence="3">Mobile element protein</fullName>
    </recommendedName>
</protein>
<name>A0ABX1U4E6_9PROT</name>
<evidence type="ECO:0000313" key="1">
    <source>
        <dbReference type="EMBL" id="NMQ30067.1"/>
    </source>
</evidence>
<dbReference type="Proteomes" id="UP000749010">
    <property type="component" value="Unassembled WGS sequence"/>
</dbReference>
<reference evidence="1 2" key="1">
    <citation type="submission" date="2019-03" db="EMBL/GenBank/DDBJ databases">
        <title>Metabolic reconstructions from genomes of highly enriched 'Candidatus Accumulibacter' and 'Candidatus Competibacter' bioreactor populations.</title>
        <authorList>
            <person name="Annavajhala M.K."/>
            <person name="Welles L."/>
            <person name="Abbas B."/>
            <person name="Sorokin D."/>
            <person name="Park H."/>
            <person name="Van Loosdrecht M."/>
            <person name="Chandran K."/>
        </authorList>
    </citation>
    <scope>NUCLEOTIDE SEQUENCE [LARGE SCALE GENOMIC DNA]</scope>
    <source>
        <strain evidence="1 2">SBR_S</strain>
    </source>
</reference>
<sequence length="154" mass="17291">MPIIGHLAEAGIVIFDAFREGNIAPATQNFEFIQACEARLPKGHRMAHVRLDSAGYQADIVNYCENTGKTFAIGGRLDAPTQQAIAGIPESDWKRYADCAVAETLHSMNETRKAFRLIVVKYKRQAELFDDAPRYHVIVSNCVESTTDTLIWYR</sequence>
<organism evidence="1 2">
    <name type="scientific">Candidatus Accumulibacter phosphatis</name>
    <dbReference type="NCBI Taxonomy" id="327160"/>
    <lineage>
        <taxon>Bacteria</taxon>
        <taxon>Pseudomonadati</taxon>
        <taxon>Pseudomonadota</taxon>
        <taxon>Betaproteobacteria</taxon>
        <taxon>Candidatus Accumulibacter</taxon>
    </lineage>
</organism>